<reference evidence="1 2" key="1">
    <citation type="submission" date="2013-05" db="EMBL/GenBank/DDBJ databases">
        <authorList>
            <person name="Harkins D.M."/>
            <person name="Durkin A.S."/>
            <person name="Brinkac L.M."/>
            <person name="Haft D.H."/>
            <person name="Selengut J.D."/>
            <person name="Sanka R."/>
            <person name="DePew J."/>
            <person name="Purushe J."/>
            <person name="Hartskeerl R.A."/>
            <person name="Ahmed A."/>
            <person name="van der Linden H."/>
            <person name="Goris M.G.A."/>
            <person name="Vinetz J.M."/>
            <person name="Sutton G.G."/>
            <person name="Nierman W.C."/>
            <person name="Fouts D.E."/>
        </authorList>
    </citation>
    <scope>NUCLEOTIDE SEQUENCE [LARGE SCALE GENOMIC DNA]</scope>
    <source>
        <strain evidence="1 2">CZ214</strain>
    </source>
</reference>
<organism evidence="1 2">
    <name type="scientific">Leptospira noguchii serovar Panama str. CZ214</name>
    <dbReference type="NCBI Taxonomy" id="1001595"/>
    <lineage>
        <taxon>Bacteria</taxon>
        <taxon>Pseudomonadati</taxon>
        <taxon>Spirochaetota</taxon>
        <taxon>Spirochaetia</taxon>
        <taxon>Leptospirales</taxon>
        <taxon>Leptospiraceae</taxon>
        <taxon>Leptospira</taxon>
    </lineage>
</organism>
<gene>
    <name evidence="1" type="ORF">LEP1GSC059_4558</name>
</gene>
<accession>T0GNZ9</accession>
<dbReference type="Proteomes" id="UP000015442">
    <property type="component" value="Unassembled WGS sequence"/>
</dbReference>
<dbReference type="EMBL" id="AKWY02000026">
    <property type="protein sequence ID" value="EQA70612.1"/>
    <property type="molecule type" value="Genomic_DNA"/>
</dbReference>
<protein>
    <submittedName>
        <fullName evidence="1">Uncharacterized protein</fullName>
    </submittedName>
</protein>
<comment type="caution">
    <text evidence="1">The sequence shown here is derived from an EMBL/GenBank/DDBJ whole genome shotgun (WGS) entry which is preliminary data.</text>
</comment>
<sequence length="40" mass="4756">MISRSRVGILFFLIDFKEPITLLLNSSLQRFLYSKFFNLS</sequence>
<evidence type="ECO:0000313" key="2">
    <source>
        <dbReference type="Proteomes" id="UP000015442"/>
    </source>
</evidence>
<name>T0GNZ9_9LEPT</name>
<evidence type="ECO:0000313" key="1">
    <source>
        <dbReference type="EMBL" id="EQA70612.1"/>
    </source>
</evidence>
<dbReference type="AlphaFoldDB" id="T0GNZ9"/>
<proteinExistence type="predicted"/>